<reference evidence="1" key="1">
    <citation type="journal article" date="2015" name="Nature">
        <title>Complex archaea that bridge the gap between prokaryotes and eukaryotes.</title>
        <authorList>
            <person name="Spang A."/>
            <person name="Saw J.H."/>
            <person name="Jorgensen S.L."/>
            <person name="Zaremba-Niedzwiedzka K."/>
            <person name="Martijn J."/>
            <person name="Lind A.E."/>
            <person name="van Eijk R."/>
            <person name="Schleper C."/>
            <person name="Guy L."/>
            <person name="Ettema T.J."/>
        </authorList>
    </citation>
    <scope>NUCLEOTIDE SEQUENCE</scope>
</reference>
<evidence type="ECO:0000313" key="1">
    <source>
        <dbReference type="EMBL" id="KKL08104.1"/>
    </source>
</evidence>
<accession>A0A0F9AEU8</accession>
<dbReference type="AlphaFoldDB" id="A0A0F9AEU8"/>
<protein>
    <submittedName>
        <fullName evidence="1">Uncharacterized protein</fullName>
    </submittedName>
</protein>
<name>A0A0F9AEU8_9ZZZZ</name>
<organism evidence="1">
    <name type="scientific">marine sediment metagenome</name>
    <dbReference type="NCBI Taxonomy" id="412755"/>
    <lineage>
        <taxon>unclassified sequences</taxon>
        <taxon>metagenomes</taxon>
        <taxon>ecological metagenomes</taxon>
    </lineage>
</organism>
<comment type="caution">
    <text evidence="1">The sequence shown here is derived from an EMBL/GenBank/DDBJ whole genome shotgun (WGS) entry which is preliminary data.</text>
</comment>
<proteinExistence type="predicted"/>
<dbReference type="EMBL" id="LAZR01043015">
    <property type="protein sequence ID" value="KKL08104.1"/>
    <property type="molecule type" value="Genomic_DNA"/>
</dbReference>
<gene>
    <name evidence="1" type="ORF">LCGC14_2579220</name>
</gene>
<sequence length="205" mass="21792">MPIINQLDLENLLQIDVGSEPDSTVTSYLVQAQAAAEAYCQRHFDYVTANIETFDGNGGKAIIQVDRWPIDTVTTVVESGVTLTVDQDYILYTDRGWVVRTSGGARQSRGWRDHLRGIVITYDGGYILEGGGAGAATPDDLTLAITRIAGRLFRSGAAPIAGPVSTVTLDGIGSTSYAGTIAITDLVLLDEEKAALDPYANPGLT</sequence>